<dbReference type="Proteomes" id="UP001596022">
    <property type="component" value="Unassembled WGS sequence"/>
</dbReference>
<protein>
    <submittedName>
        <fullName evidence="1">Uncharacterized protein</fullName>
    </submittedName>
</protein>
<accession>A0ABV9GPN8</accession>
<gene>
    <name evidence="1" type="ORF">ACFO4N_09120</name>
</gene>
<name>A0ABV9GPN8_9BACL</name>
<comment type="caution">
    <text evidence="1">The sequence shown here is derived from an EMBL/GenBank/DDBJ whole genome shotgun (WGS) entry which is preliminary data.</text>
</comment>
<evidence type="ECO:0000313" key="2">
    <source>
        <dbReference type="Proteomes" id="UP001596022"/>
    </source>
</evidence>
<sequence length="51" mass="5659">MHGITNWRDLPTGLILAICQLERCFQVNKGKAVQQLNIISGITEKSDMLGC</sequence>
<reference evidence="2" key="1">
    <citation type="journal article" date="2019" name="Int. J. Syst. Evol. Microbiol.">
        <title>The Global Catalogue of Microorganisms (GCM) 10K type strain sequencing project: providing services to taxonomists for standard genome sequencing and annotation.</title>
        <authorList>
            <consortium name="The Broad Institute Genomics Platform"/>
            <consortium name="The Broad Institute Genome Sequencing Center for Infectious Disease"/>
            <person name="Wu L."/>
            <person name="Ma J."/>
        </authorList>
    </citation>
    <scope>NUCLEOTIDE SEQUENCE [LARGE SCALE GENOMIC DNA]</scope>
    <source>
        <strain evidence="2">CGMCC 1.16306</strain>
    </source>
</reference>
<dbReference type="EMBL" id="JBHSFW010000004">
    <property type="protein sequence ID" value="MFC4618888.1"/>
    <property type="molecule type" value="Genomic_DNA"/>
</dbReference>
<keyword evidence="2" id="KW-1185">Reference proteome</keyword>
<proteinExistence type="predicted"/>
<evidence type="ECO:0000313" key="1">
    <source>
        <dbReference type="EMBL" id="MFC4618888.1"/>
    </source>
</evidence>
<organism evidence="1 2">
    <name type="scientific">Camelliibacillus cellulosilyticus</name>
    <dbReference type="NCBI Taxonomy" id="2174486"/>
    <lineage>
        <taxon>Bacteria</taxon>
        <taxon>Bacillati</taxon>
        <taxon>Bacillota</taxon>
        <taxon>Bacilli</taxon>
        <taxon>Bacillales</taxon>
        <taxon>Sporolactobacillaceae</taxon>
        <taxon>Camelliibacillus</taxon>
    </lineage>
</organism>